<sequence length="254" mass="28885">MNKAFFTLVLLFSILTSQAWASTFKLDRHRVVLDQETRRGELRIYNTSDSLQSYRVSLIDMEMDATGSLKIAEQYQFSAKPYLRVGPRVAKDILPKQFQKIRLMKKGKIPDGEFRAHLMVEALSTSSSQPQNGAVTVRANYKVIIPVFIKNTSSSTELTFGAVAFSKDAKNMLVSLHKQGPGHTSANLVVMEGEEELFRINQFSLYPELSQRDMSLPLEYQSLIDKKLTLRLEDVESKELLKEQTVTISEQMLK</sequence>
<evidence type="ECO:0000313" key="2">
    <source>
        <dbReference type="EMBL" id="TMP37647.1"/>
    </source>
</evidence>
<accession>A0A5S3X0Z3</accession>
<proteinExistence type="predicted"/>
<organism evidence="2 3">
    <name type="scientific">Pseudoalteromonas rubra</name>
    <dbReference type="NCBI Taxonomy" id="43658"/>
    <lineage>
        <taxon>Bacteria</taxon>
        <taxon>Pseudomonadati</taxon>
        <taxon>Pseudomonadota</taxon>
        <taxon>Gammaproteobacteria</taxon>
        <taxon>Alteromonadales</taxon>
        <taxon>Pseudoalteromonadaceae</taxon>
        <taxon>Pseudoalteromonas</taxon>
    </lineage>
</organism>
<reference evidence="2 3" key="1">
    <citation type="submission" date="2018-01" db="EMBL/GenBank/DDBJ databases">
        <authorList>
            <person name="Paulsen S."/>
            <person name="Gram L.K."/>
        </authorList>
    </citation>
    <scope>NUCLEOTIDE SEQUENCE [LARGE SCALE GENOMIC DNA]</scope>
    <source>
        <strain evidence="2 3">S2599</strain>
    </source>
</reference>
<gene>
    <name evidence="2" type="ORF">CWB98_10750</name>
</gene>
<dbReference type="Proteomes" id="UP000306719">
    <property type="component" value="Unassembled WGS sequence"/>
</dbReference>
<dbReference type="EMBL" id="PNCJ01000014">
    <property type="protein sequence ID" value="TMP37647.1"/>
    <property type="molecule type" value="Genomic_DNA"/>
</dbReference>
<dbReference type="OrthoDB" id="6285028at2"/>
<reference evidence="3" key="2">
    <citation type="submission" date="2019-06" db="EMBL/GenBank/DDBJ databases">
        <title>Co-occurence of chitin degradation, pigmentation and bioactivity in marine Pseudoalteromonas.</title>
        <authorList>
            <person name="Sonnenschein E.C."/>
            <person name="Bech P.K."/>
        </authorList>
    </citation>
    <scope>NUCLEOTIDE SEQUENCE [LARGE SCALE GENOMIC DNA]</scope>
    <source>
        <strain evidence="3">S2599</strain>
    </source>
</reference>
<feature type="signal peptide" evidence="1">
    <location>
        <begin position="1"/>
        <end position="21"/>
    </location>
</feature>
<dbReference type="RefSeq" id="WP_138544848.1">
    <property type="nucleotide sequence ID" value="NZ_PNCJ01000014.1"/>
</dbReference>
<dbReference type="SUPFAM" id="SSF49354">
    <property type="entry name" value="PapD-like"/>
    <property type="match status" value="1"/>
</dbReference>
<evidence type="ECO:0000313" key="3">
    <source>
        <dbReference type="Proteomes" id="UP000306719"/>
    </source>
</evidence>
<protein>
    <recommendedName>
        <fullName evidence="4">Molecular chaperone</fullName>
    </recommendedName>
</protein>
<name>A0A5S3X0Z3_9GAMM</name>
<dbReference type="AlphaFoldDB" id="A0A5S3X0Z3"/>
<keyword evidence="1" id="KW-0732">Signal</keyword>
<evidence type="ECO:0008006" key="4">
    <source>
        <dbReference type="Google" id="ProtNLM"/>
    </source>
</evidence>
<comment type="caution">
    <text evidence="2">The sequence shown here is derived from an EMBL/GenBank/DDBJ whole genome shotgun (WGS) entry which is preliminary data.</text>
</comment>
<feature type="chain" id="PRO_5024375415" description="Molecular chaperone" evidence="1">
    <location>
        <begin position="22"/>
        <end position="254"/>
    </location>
</feature>
<evidence type="ECO:0000256" key="1">
    <source>
        <dbReference type="SAM" id="SignalP"/>
    </source>
</evidence>
<dbReference type="InterPro" id="IPR008962">
    <property type="entry name" value="PapD-like_sf"/>
</dbReference>